<reference evidence="1" key="1">
    <citation type="submission" date="2020-11" db="EMBL/GenBank/DDBJ databases">
        <authorList>
            <person name="Tran Van P."/>
        </authorList>
    </citation>
    <scope>NUCLEOTIDE SEQUENCE</scope>
</reference>
<protein>
    <submittedName>
        <fullName evidence="1">Uncharacterized protein</fullName>
    </submittedName>
</protein>
<evidence type="ECO:0000313" key="1">
    <source>
        <dbReference type="EMBL" id="CAD7228893.1"/>
    </source>
</evidence>
<gene>
    <name evidence="1" type="ORF">CTOB1V02_LOCUS6771</name>
</gene>
<sequence length="603" mass="66133">MHHARHCITYEYVNALTNENKIAGFFGAETMTRPSYDSLIGSDIRAGRGSGHRSDIRCPLAPSEAWCLVVGLSWHLNRSSRGLTGEMLDQAPYTGFLAFAKFIAGVVLIWYVAPSKIIFTIIIWKFTQAAVEAEVNVETEVEAEVEAEAEVKAEAKAEVEVEVRAEAEVEVEAEVRAEAEAEVETEAEVVVEVEVEAEVVVEAEAEVEASVQGRRKDRAIQLVDGECFPVTRPHLITEVTGYLTTEVTDYLIPELTGYLIPELTGYLIPELTGYLIPELTGYLIPECPCSPHHHLKHFIFGKSTFLHFLPYYPMIQHMSAGQSPLVSAGQSPLVSACQSPLVSGGQSPLVSAGQSPLVSGGQSPLVSAGQSPLVSGGQSPLVSAGQLPLVSAGQSPLVSAGSQLLCLREDLSVIHHLFEPSTLFPEHKKTRAKSHSQRTLPVQRQQQWAMLPDALPPIAGVYQQEGKWFGLKYIIFRSLLLLNKMKRRRDAAGYGIKSRSSPDQMDKVQELAPNPKAVDGVYFNAASSRGFYLVGATARRPQGVLNGFLFLRIPGLGILQMPKVPDSMLFQKEGEEGFQAEGLRFTPLHPMKKWSLEYDGQMR</sequence>
<dbReference type="PANTHER" id="PTHR34717:SF1">
    <property type="entry name" value="EG:BACR7A4.20 PROTEIN"/>
    <property type="match status" value="1"/>
</dbReference>
<accession>A0A7R8ZLA4</accession>
<dbReference type="EMBL" id="OB661749">
    <property type="protein sequence ID" value="CAD7228893.1"/>
    <property type="molecule type" value="Genomic_DNA"/>
</dbReference>
<proteinExistence type="predicted"/>
<dbReference type="AlphaFoldDB" id="A0A7R8ZLA4"/>
<dbReference type="OrthoDB" id="5798273at2759"/>
<organism evidence="1">
    <name type="scientific">Cyprideis torosa</name>
    <dbReference type="NCBI Taxonomy" id="163714"/>
    <lineage>
        <taxon>Eukaryota</taxon>
        <taxon>Metazoa</taxon>
        <taxon>Ecdysozoa</taxon>
        <taxon>Arthropoda</taxon>
        <taxon>Crustacea</taxon>
        <taxon>Oligostraca</taxon>
        <taxon>Ostracoda</taxon>
        <taxon>Podocopa</taxon>
        <taxon>Podocopida</taxon>
        <taxon>Cytherocopina</taxon>
        <taxon>Cytheroidea</taxon>
        <taxon>Cytherideidae</taxon>
        <taxon>Cyprideis</taxon>
    </lineage>
</organism>
<name>A0A7R8ZLA4_9CRUS</name>
<dbReference type="PANTHER" id="PTHR34717">
    <property type="entry name" value="EG:BACR7A4.20 PROTEIN"/>
    <property type="match status" value="1"/>
</dbReference>